<evidence type="ECO:0000256" key="1">
    <source>
        <dbReference type="ARBA" id="ARBA00008324"/>
    </source>
</evidence>
<keyword evidence="5" id="KW-1185">Reference proteome</keyword>
<dbReference type="InterPro" id="IPR029069">
    <property type="entry name" value="HotDog_dom_sf"/>
</dbReference>
<protein>
    <submittedName>
        <fullName evidence="4">Thioesterase superfamily protein</fullName>
    </submittedName>
</protein>
<gene>
    <name evidence="4" type="ordered locus">Cwoe_2153</name>
</gene>
<dbReference type="SUPFAM" id="SSF54637">
    <property type="entry name" value="Thioesterase/thiol ester dehydrase-isomerase"/>
    <property type="match status" value="1"/>
</dbReference>
<sequence length="132" mass="13925">MAISPFDHHLGLELLHCDEQLVTARVPVRPQLTQPIGIVHGGVYAAIAEAIASLGTNRAVAAEGMVGLGQSNNCSFLRPVSAGAVHATARVRHRGRTSQVWDVELCDDDGRLCAMARVTVAVRPLRPAAAAT</sequence>
<dbReference type="GO" id="GO:0061522">
    <property type="term" value="F:1,4-dihydroxy-2-naphthoyl-CoA thioesterase activity"/>
    <property type="evidence" value="ECO:0007669"/>
    <property type="project" value="TreeGrafter"/>
</dbReference>
<dbReference type="HOGENOM" id="CLU_089876_13_3_11"/>
<evidence type="ECO:0000259" key="3">
    <source>
        <dbReference type="Pfam" id="PF03061"/>
    </source>
</evidence>
<dbReference type="STRING" id="469383.Cwoe_2153"/>
<feature type="domain" description="Thioesterase" evidence="3">
    <location>
        <begin position="37"/>
        <end position="114"/>
    </location>
</feature>
<dbReference type="Gene3D" id="3.10.129.10">
    <property type="entry name" value="Hotdog Thioesterase"/>
    <property type="match status" value="1"/>
</dbReference>
<organism evidence="4 5">
    <name type="scientific">Conexibacter woesei (strain DSM 14684 / CCUG 47730 / CIP 108061 / JCM 11494 / NBRC 100937 / ID131577)</name>
    <dbReference type="NCBI Taxonomy" id="469383"/>
    <lineage>
        <taxon>Bacteria</taxon>
        <taxon>Bacillati</taxon>
        <taxon>Actinomycetota</taxon>
        <taxon>Thermoleophilia</taxon>
        <taxon>Solirubrobacterales</taxon>
        <taxon>Conexibacteraceae</taxon>
        <taxon>Conexibacter</taxon>
    </lineage>
</organism>
<name>D3F5B1_CONWI</name>
<dbReference type="OrthoDB" id="9798208at2"/>
<dbReference type="PANTHER" id="PTHR43240:SF5">
    <property type="entry name" value="1,4-DIHYDROXY-2-NAPHTHOYL-COA THIOESTERASE 1"/>
    <property type="match status" value="1"/>
</dbReference>
<dbReference type="KEGG" id="cwo:Cwoe_2153"/>
<dbReference type="Proteomes" id="UP000008229">
    <property type="component" value="Chromosome"/>
</dbReference>
<dbReference type="PANTHER" id="PTHR43240">
    <property type="entry name" value="1,4-DIHYDROXY-2-NAPHTHOYL-COA THIOESTERASE 1"/>
    <property type="match status" value="1"/>
</dbReference>
<dbReference type="NCBIfam" id="TIGR00369">
    <property type="entry name" value="unchar_dom_1"/>
    <property type="match status" value="1"/>
</dbReference>
<dbReference type="CDD" id="cd03443">
    <property type="entry name" value="PaaI_thioesterase"/>
    <property type="match status" value="1"/>
</dbReference>
<keyword evidence="2" id="KW-0378">Hydrolase</keyword>
<dbReference type="GO" id="GO:0005829">
    <property type="term" value="C:cytosol"/>
    <property type="evidence" value="ECO:0007669"/>
    <property type="project" value="TreeGrafter"/>
</dbReference>
<dbReference type="InterPro" id="IPR006683">
    <property type="entry name" value="Thioestr_dom"/>
</dbReference>
<dbReference type="InterPro" id="IPR003736">
    <property type="entry name" value="PAAI_dom"/>
</dbReference>
<evidence type="ECO:0000256" key="2">
    <source>
        <dbReference type="ARBA" id="ARBA00022801"/>
    </source>
</evidence>
<reference evidence="4 5" key="1">
    <citation type="journal article" date="2010" name="Stand. Genomic Sci.">
        <title>Complete genome sequence of Conexibacter woesei type strain (ID131577).</title>
        <authorList>
            <person name="Pukall R."/>
            <person name="Lapidus A."/>
            <person name="Glavina Del Rio T."/>
            <person name="Copeland A."/>
            <person name="Tice H."/>
            <person name="Cheng J.-F."/>
            <person name="Lucas S."/>
            <person name="Chen F."/>
            <person name="Nolan M."/>
            <person name="Bruce D."/>
            <person name="Goodwin L."/>
            <person name="Pitluck S."/>
            <person name="Mavromatis K."/>
            <person name="Ivanova N."/>
            <person name="Ovchinnikova G."/>
            <person name="Pati A."/>
            <person name="Chen A."/>
            <person name="Palaniappan K."/>
            <person name="Land M."/>
            <person name="Hauser L."/>
            <person name="Chang Y.-J."/>
            <person name="Jeffries C.D."/>
            <person name="Chain P."/>
            <person name="Meincke L."/>
            <person name="Sims D."/>
            <person name="Brettin T."/>
            <person name="Detter J.C."/>
            <person name="Rohde M."/>
            <person name="Goeker M."/>
            <person name="Bristow J."/>
            <person name="Eisen J.A."/>
            <person name="Markowitz V."/>
            <person name="Kyrpides N.C."/>
            <person name="Klenk H.-P."/>
            <person name="Hugenholtz P."/>
        </authorList>
    </citation>
    <scope>NUCLEOTIDE SEQUENCE [LARGE SCALE GENOMIC DNA]</scope>
    <source>
        <strain evidence="5">DSM 14684 / CIP 108061 / JCM 11494 / NBRC 100937 / ID131577</strain>
    </source>
</reference>
<evidence type="ECO:0000313" key="4">
    <source>
        <dbReference type="EMBL" id="ADB50578.1"/>
    </source>
</evidence>
<proteinExistence type="inferred from homology"/>
<dbReference type="Pfam" id="PF03061">
    <property type="entry name" value="4HBT"/>
    <property type="match status" value="1"/>
</dbReference>
<accession>D3F5B1</accession>
<evidence type="ECO:0000313" key="5">
    <source>
        <dbReference type="Proteomes" id="UP000008229"/>
    </source>
</evidence>
<comment type="similarity">
    <text evidence="1">Belongs to the thioesterase PaaI family.</text>
</comment>
<dbReference type="AlphaFoldDB" id="D3F5B1"/>
<reference evidence="5" key="2">
    <citation type="submission" date="2010-01" db="EMBL/GenBank/DDBJ databases">
        <title>The complete genome of Conexibacter woesei DSM 14684.</title>
        <authorList>
            <consortium name="US DOE Joint Genome Institute (JGI-PGF)"/>
            <person name="Lucas S."/>
            <person name="Copeland A."/>
            <person name="Lapidus A."/>
            <person name="Glavina del Rio T."/>
            <person name="Dalin E."/>
            <person name="Tice H."/>
            <person name="Bruce D."/>
            <person name="Goodwin L."/>
            <person name="Pitluck S."/>
            <person name="Kyrpides N."/>
            <person name="Mavromatis K."/>
            <person name="Ivanova N."/>
            <person name="Mikhailova N."/>
            <person name="Chertkov O."/>
            <person name="Brettin T."/>
            <person name="Detter J.C."/>
            <person name="Han C."/>
            <person name="Larimer F."/>
            <person name="Land M."/>
            <person name="Hauser L."/>
            <person name="Markowitz V."/>
            <person name="Cheng J.-F."/>
            <person name="Hugenholtz P."/>
            <person name="Woyke T."/>
            <person name="Wu D."/>
            <person name="Pukall R."/>
            <person name="Steenblock K."/>
            <person name="Schneider S."/>
            <person name="Klenk H.-P."/>
            <person name="Eisen J.A."/>
        </authorList>
    </citation>
    <scope>NUCLEOTIDE SEQUENCE [LARGE SCALE GENOMIC DNA]</scope>
    <source>
        <strain evidence="5">DSM 14684 / CIP 108061 / JCM 11494 / NBRC 100937 / ID131577</strain>
    </source>
</reference>
<dbReference type="EMBL" id="CP001854">
    <property type="protein sequence ID" value="ADB50578.1"/>
    <property type="molecule type" value="Genomic_DNA"/>
</dbReference>
<dbReference type="eggNOG" id="COG2050">
    <property type="taxonomic scope" value="Bacteria"/>
</dbReference>